<feature type="region of interest" description="Disordered" evidence="1">
    <location>
        <begin position="1"/>
        <end position="39"/>
    </location>
</feature>
<evidence type="ECO:0000313" key="3">
    <source>
        <dbReference type="Proteomes" id="UP000697107"/>
    </source>
</evidence>
<protein>
    <submittedName>
        <fullName evidence="2">Uncharacterized protein</fullName>
    </submittedName>
</protein>
<proteinExistence type="predicted"/>
<comment type="caution">
    <text evidence="2">The sequence shown here is derived from an EMBL/GenBank/DDBJ whole genome shotgun (WGS) entry which is preliminary data.</text>
</comment>
<organism evidence="2 3">
    <name type="scientific">Phytophthora cactorum</name>
    <dbReference type="NCBI Taxonomy" id="29920"/>
    <lineage>
        <taxon>Eukaryota</taxon>
        <taxon>Sar</taxon>
        <taxon>Stramenopiles</taxon>
        <taxon>Oomycota</taxon>
        <taxon>Peronosporomycetes</taxon>
        <taxon>Peronosporales</taxon>
        <taxon>Peronosporaceae</taxon>
        <taxon>Phytophthora</taxon>
    </lineage>
</organism>
<dbReference type="EMBL" id="RCML01001673">
    <property type="protein sequence ID" value="KAG2961027.1"/>
    <property type="molecule type" value="Genomic_DNA"/>
</dbReference>
<evidence type="ECO:0000256" key="1">
    <source>
        <dbReference type="SAM" id="MobiDB-lite"/>
    </source>
</evidence>
<evidence type="ECO:0000313" key="2">
    <source>
        <dbReference type="EMBL" id="KAG2961027.1"/>
    </source>
</evidence>
<dbReference type="Proteomes" id="UP000697107">
    <property type="component" value="Unassembled WGS sequence"/>
</dbReference>
<dbReference type="AlphaFoldDB" id="A0A8T1F2L3"/>
<feature type="compositionally biased region" description="Basic and acidic residues" evidence="1">
    <location>
        <begin position="1"/>
        <end position="17"/>
    </location>
</feature>
<reference evidence="2" key="1">
    <citation type="submission" date="2018-10" db="EMBL/GenBank/DDBJ databases">
        <title>Effector identification in a new, highly contiguous assembly of the strawberry crown rot pathogen Phytophthora cactorum.</title>
        <authorList>
            <person name="Armitage A.D."/>
            <person name="Nellist C.F."/>
            <person name="Bates H."/>
            <person name="Vickerstaff R.J."/>
            <person name="Harrison R.J."/>
        </authorList>
    </citation>
    <scope>NUCLEOTIDE SEQUENCE</scope>
    <source>
        <strain evidence="2">P415</strain>
    </source>
</reference>
<dbReference type="VEuPathDB" id="FungiDB:PC110_g20604"/>
<gene>
    <name evidence="2" type="ORF">PC118_g22185</name>
</gene>
<name>A0A8T1F2L3_9STRA</name>
<dbReference type="VEuPathDB" id="FungiDB:PC110_g11864"/>
<sequence>MEKKDVNSDAKDARGEDAPATEADAGCENAPAIEPDTTSRDATTLATGAMNGDEDMFDGVDAVLQRSFATYYECIVRRSTGAPRQQRDYGQRTYKLQKIKTRITYSKDRHILAPFSWKRVVESKAPALLFLGACSAVAGVRGLARIPDDPQHLLDALDTTSILRLVEEGALENRKQADFARQTSRDYDNFEKEKKRFYEKLQLPEKSAIARTRANAKKDKKR</sequence>
<accession>A0A8T1F2L3</accession>